<name>A0AC34F1X1_9BILA</name>
<proteinExistence type="predicted"/>
<evidence type="ECO:0000313" key="1">
    <source>
        <dbReference type="Proteomes" id="UP000887579"/>
    </source>
</evidence>
<evidence type="ECO:0000313" key="2">
    <source>
        <dbReference type="WBParaSite" id="ES5_v2.g11028.t1"/>
    </source>
</evidence>
<dbReference type="WBParaSite" id="ES5_v2.g11028.t1">
    <property type="protein sequence ID" value="ES5_v2.g11028.t1"/>
    <property type="gene ID" value="ES5_v2.g11028"/>
</dbReference>
<accession>A0AC34F1X1</accession>
<sequence>MSDSDLSDNNYEDFEDDVENSLSSDDGSETSNSSIKSMEVINPENVPNSVTNVNESPQMEESIFVDAKDGSESDSSSSDNINVQINTSPLGCTSIVEQEVHRDPKWMIDSLKGGKDSTDTSATNSAPLAKNSFELNGNLADKSDSAGNFNLSKADPSSSRQPPAHSSGLDQRVLAKFHSKAPQSYEIISPKSSIDDSNLNSKPFNEKLQAALTASKCAAHSSGLDRRAYAKYPTKEDLAKKEKELVKTYTSEPPSQSSGLDPRAFAMFPTAEDLSKLSASKNTQAAAKYSYYSSQLCTLLSSTAEQQTSNQQAVKTTKDKMKDLTISEPTTNFTTDPMDISNPPKFNSKLAELKDSRLKLIKLFAETKHLKILSELVQINQKITAMQGFDDIQILNPNSPSPSLAEAKPCSSKDEFYKRPSTVSLGSIISNINDMNARYAYEQKVMISGVEPSHECPFTKILKLKTATKTHQTMLEQFLNIFSIENPLIEVEKAKESCKKIYDAMPKAVKEASFLSACPFGDYFTDKKLDQIQLVESGGDEAVAALPKPMSLLNLNDPQPSQNSKFTVVTGPSFNILPTTPTTPATTAPTSTTATSSTIEDLAIAKNVAYLQMLQCETICLEQNTAAKSDMPEEDRQNFEKRSIKAETNLKAAKEKYEICFDIINSEAFNEMEEFTKICEAIKNSEAKNQAAATTTTSAKNPLFQKAEPKTPLFKYAAKKEAMSNSCNTKTSEDGCKEIISVIPPPKFSFLQDKFKPPALQKSNCDELKTPESISKNVPPPKSEFVFNYTDCAPARSSPVGDNSAIVNAKGETVKLRAKIWEHKSEIWELKSAIQNAEKNAPQNVIYNSPTVTSPGETAKLQADIRELKRAFQDTENSRKTLIEINETLKAENKWLKDAEKEHEKDLEFKDAKIAKLQRELEDQRECMKKSSQGMLGAYGQIAKYKKQIADYEGGITFEEKIREKNVEIEKLKTDIKNQSEIMKNNNQSLFDAYAEIAKYKKQIADYQSAKNFEEKIGEKNAEIEKLQAEIKNQGELMKQGSETILDSCAQIAQLKKQLADNQGRDEVAAIKADFEAQIKDLKAQEEEILQSYQEAFEEKDEKIAEFLSSLNELTQENSDYENQVQHLKEINMKLNRQLGEKDVEITFLKAPIQILRNPIFQKSKPAVKNEMVQQQKREELERKKSEMRKMISEREKANTEQESLSKSKRNEEMIQATK</sequence>
<organism evidence="1 2">
    <name type="scientific">Panagrolaimus sp. ES5</name>
    <dbReference type="NCBI Taxonomy" id="591445"/>
    <lineage>
        <taxon>Eukaryota</taxon>
        <taxon>Metazoa</taxon>
        <taxon>Ecdysozoa</taxon>
        <taxon>Nematoda</taxon>
        <taxon>Chromadorea</taxon>
        <taxon>Rhabditida</taxon>
        <taxon>Tylenchina</taxon>
        <taxon>Panagrolaimomorpha</taxon>
        <taxon>Panagrolaimoidea</taxon>
        <taxon>Panagrolaimidae</taxon>
        <taxon>Panagrolaimus</taxon>
    </lineage>
</organism>
<protein>
    <submittedName>
        <fullName evidence="2">Uncharacterized protein</fullName>
    </submittedName>
</protein>
<reference evidence="2" key="1">
    <citation type="submission" date="2022-11" db="UniProtKB">
        <authorList>
            <consortium name="WormBaseParasite"/>
        </authorList>
    </citation>
    <scope>IDENTIFICATION</scope>
</reference>
<dbReference type="Proteomes" id="UP000887579">
    <property type="component" value="Unplaced"/>
</dbReference>